<gene>
    <name evidence="3" type="ORF">I0K15_04880</name>
</gene>
<keyword evidence="1" id="KW-1133">Transmembrane helix</keyword>
<dbReference type="AlphaFoldDB" id="A0A7S9QDN6"/>
<organism evidence="3 4">
    <name type="scientific">Pontivivens ytuae</name>
    <dbReference type="NCBI Taxonomy" id="2789856"/>
    <lineage>
        <taxon>Bacteria</taxon>
        <taxon>Pseudomonadati</taxon>
        <taxon>Pseudomonadota</taxon>
        <taxon>Alphaproteobacteria</taxon>
        <taxon>Rhodobacterales</taxon>
        <taxon>Paracoccaceae</taxon>
        <taxon>Pontivivens</taxon>
    </lineage>
</organism>
<dbReference type="EMBL" id="CP064942">
    <property type="protein sequence ID" value="QPH55085.1"/>
    <property type="molecule type" value="Genomic_DNA"/>
</dbReference>
<dbReference type="RefSeq" id="WP_196104284.1">
    <property type="nucleotide sequence ID" value="NZ_CP064942.1"/>
</dbReference>
<keyword evidence="1" id="KW-0472">Membrane</keyword>
<feature type="transmembrane region" description="Helical" evidence="1">
    <location>
        <begin position="12"/>
        <end position="30"/>
    </location>
</feature>
<dbReference type="InterPro" id="IPR018638">
    <property type="entry name" value="DUF2061_membrane"/>
</dbReference>
<proteinExistence type="predicted"/>
<protein>
    <submittedName>
        <fullName evidence="3">DUF2061 domain-containing protein</fullName>
    </submittedName>
</protein>
<evidence type="ECO:0000313" key="3">
    <source>
        <dbReference type="EMBL" id="QPH55085.1"/>
    </source>
</evidence>
<evidence type="ECO:0000259" key="2">
    <source>
        <dbReference type="Pfam" id="PF09834"/>
    </source>
</evidence>
<dbReference type="Proteomes" id="UP000594800">
    <property type="component" value="Chromosome"/>
</dbReference>
<feature type="transmembrane region" description="Helical" evidence="1">
    <location>
        <begin position="36"/>
        <end position="53"/>
    </location>
</feature>
<sequence length="66" mass="7027">MDRPIRTVAKAVCWQMLGLISMGLIGLVFTGSLTQGAGIALSGAVTGLATYVVHERVWARIGWGRI</sequence>
<evidence type="ECO:0000313" key="4">
    <source>
        <dbReference type="Proteomes" id="UP000594800"/>
    </source>
</evidence>
<feature type="domain" description="DUF2061" evidence="2">
    <location>
        <begin position="8"/>
        <end position="59"/>
    </location>
</feature>
<dbReference type="Pfam" id="PF09834">
    <property type="entry name" value="DUF2061"/>
    <property type="match status" value="1"/>
</dbReference>
<keyword evidence="4" id="KW-1185">Reference proteome</keyword>
<evidence type="ECO:0000256" key="1">
    <source>
        <dbReference type="SAM" id="Phobius"/>
    </source>
</evidence>
<accession>A0A7S9QDN6</accession>
<name>A0A7S9QDN6_9RHOB</name>
<keyword evidence="1" id="KW-0812">Transmembrane</keyword>
<dbReference type="KEGG" id="poz:I0K15_04880"/>
<reference evidence="3 4" key="1">
    <citation type="submission" date="2020-11" db="EMBL/GenBank/DDBJ databases">
        <title>Description of Pontivivens ytuae sp. nov. isolated from deep sea sediment of Mariana Trench.</title>
        <authorList>
            <person name="Wang Z."/>
            <person name="Sun Q.-L."/>
            <person name="Xu X.-D."/>
            <person name="Tang Y.-Z."/>
            <person name="Zhang J."/>
        </authorList>
    </citation>
    <scope>NUCLEOTIDE SEQUENCE [LARGE SCALE GENOMIC DNA]</scope>
    <source>
        <strain evidence="3 4">MT2928</strain>
    </source>
</reference>